<dbReference type="InterPro" id="IPR050190">
    <property type="entry name" value="UPF0213_domain"/>
</dbReference>
<comment type="caution">
    <text evidence="3">The sequence shown here is derived from an EMBL/GenBank/DDBJ whole genome shotgun (WGS) entry which is preliminary data.</text>
</comment>
<dbReference type="Proteomes" id="UP000183940">
    <property type="component" value="Unassembled WGS sequence"/>
</dbReference>
<evidence type="ECO:0000259" key="2">
    <source>
        <dbReference type="PROSITE" id="PS50164"/>
    </source>
</evidence>
<name>A0A1L9QPM4_9CYAN</name>
<dbReference type="STRING" id="1925591.BI308_15890"/>
<reference evidence="3" key="1">
    <citation type="submission" date="2016-10" db="EMBL/GenBank/DDBJ databases">
        <title>CRISPR-Cas defence system in Roseofilum reptotaenium: evidence of a bacteriophage-cyanobacterium arms race in the coral black band disease.</title>
        <authorList>
            <person name="Buerger P."/>
            <person name="Wood-Charlson E.M."/>
            <person name="Weynberg K.D."/>
            <person name="Willis B."/>
            <person name="Van Oppen M.J."/>
        </authorList>
    </citation>
    <scope>NUCLEOTIDE SEQUENCE [LARGE SCALE GENOMIC DNA]</scope>
    <source>
        <strain evidence="3">AO1-A</strain>
    </source>
</reference>
<accession>A0A1L9QPM4</accession>
<keyword evidence="4" id="KW-1185">Reference proteome</keyword>
<dbReference type="InterPro" id="IPR000305">
    <property type="entry name" value="GIY-YIG_endonuc"/>
</dbReference>
<dbReference type="AlphaFoldDB" id="A0A1L9QPM4"/>
<proteinExistence type="inferred from homology"/>
<comment type="similarity">
    <text evidence="1">Belongs to the UPF0213 family.</text>
</comment>
<dbReference type="CDD" id="cd10456">
    <property type="entry name" value="GIY-YIG_UPF0213"/>
    <property type="match status" value="1"/>
</dbReference>
<feature type="domain" description="GIY-YIG" evidence="2">
    <location>
        <begin position="1"/>
        <end position="75"/>
    </location>
</feature>
<evidence type="ECO:0000256" key="1">
    <source>
        <dbReference type="ARBA" id="ARBA00007435"/>
    </source>
</evidence>
<dbReference type="InterPro" id="IPR035901">
    <property type="entry name" value="GIY-YIG_endonuc_sf"/>
</dbReference>
<dbReference type="Pfam" id="PF01541">
    <property type="entry name" value="GIY-YIG"/>
    <property type="match status" value="1"/>
</dbReference>
<dbReference type="PANTHER" id="PTHR34477">
    <property type="entry name" value="UPF0213 PROTEIN YHBQ"/>
    <property type="match status" value="1"/>
</dbReference>
<dbReference type="Gene3D" id="3.40.1440.10">
    <property type="entry name" value="GIY-YIG endonuclease"/>
    <property type="match status" value="1"/>
</dbReference>
<protein>
    <recommendedName>
        <fullName evidence="2">GIY-YIG domain-containing protein</fullName>
    </recommendedName>
</protein>
<dbReference type="PROSITE" id="PS50164">
    <property type="entry name" value="GIY_YIG"/>
    <property type="match status" value="1"/>
</dbReference>
<sequence>MAYLYILQCCDNSFYTGSTQNLPLRLWQHENGLGANYTSKRLPVKLVYAQHYDRVDDAFYREKQVQGWSRAKKMALINSDWDRLHILAECQNDSHYQNLAIENEMESEDSI</sequence>
<dbReference type="PANTHER" id="PTHR34477:SF1">
    <property type="entry name" value="UPF0213 PROTEIN YHBQ"/>
    <property type="match status" value="1"/>
</dbReference>
<organism evidence="3 4">
    <name type="scientific">Roseofilum reptotaenium AO1-A</name>
    <dbReference type="NCBI Taxonomy" id="1925591"/>
    <lineage>
        <taxon>Bacteria</taxon>
        <taxon>Bacillati</taxon>
        <taxon>Cyanobacteriota</taxon>
        <taxon>Cyanophyceae</taxon>
        <taxon>Desertifilales</taxon>
        <taxon>Desertifilaceae</taxon>
        <taxon>Roseofilum</taxon>
    </lineage>
</organism>
<dbReference type="SUPFAM" id="SSF82771">
    <property type="entry name" value="GIY-YIG endonuclease"/>
    <property type="match status" value="1"/>
</dbReference>
<evidence type="ECO:0000313" key="3">
    <source>
        <dbReference type="EMBL" id="OJJ24631.1"/>
    </source>
</evidence>
<evidence type="ECO:0000313" key="4">
    <source>
        <dbReference type="Proteomes" id="UP000183940"/>
    </source>
</evidence>
<gene>
    <name evidence="3" type="ORF">BI308_15890</name>
</gene>
<dbReference type="EMBL" id="MLAW01000028">
    <property type="protein sequence ID" value="OJJ24631.1"/>
    <property type="molecule type" value="Genomic_DNA"/>
</dbReference>